<evidence type="ECO:0000256" key="1">
    <source>
        <dbReference type="SAM" id="MobiDB-lite"/>
    </source>
</evidence>
<dbReference type="EMBL" id="HBFQ01016497">
    <property type="protein sequence ID" value="CAD8837110.1"/>
    <property type="molecule type" value="Transcribed_RNA"/>
</dbReference>
<organism evidence="2">
    <name type="scientific">Noctiluca scintillans</name>
    <name type="common">Sea sparkle</name>
    <name type="synonym">Red tide dinoflagellate</name>
    <dbReference type="NCBI Taxonomy" id="2966"/>
    <lineage>
        <taxon>Eukaryota</taxon>
        <taxon>Sar</taxon>
        <taxon>Alveolata</taxon>
        <taxon>Dinophyceae</taxon>
        <taxon>Noctilucales</taxon>
        <taxon>Noctilucaceae</taxon>
        <taxon>Noctiluca</taxon>
    </lineage>
</organism>
<dbReference type="AlphaFoldDB" id="A0A7S0ZYU8"/>
<reference evidence="2" key="1">
    <citation type="submission" date="2021-01" db="EMBL/GenBank/DDBJ databases">
        <authorList>
            <person name="Corre E."/>
            <person name="Pelletier E."/>
            <person name="Niang G."/>
            <person name="Scheremetjew M."/>
            <person name="Finn R."/>
            <person name="Kale V."/>
            <person name="Holt S."/>
            <person name="Cochrane G."/>
            <person name="Meng A."/>
            <person name="Brown T."/>
            <person name="Cohen L."/>
        </authorList>
    </citation>
    <scope>NUCLEOTIDE SEQUENCE</scope>
</reference>
<accession>A0A7S0ZYU8</accession>
<name>A0A7S0ZYU8_NOCSC</name>
<protein>
    <submittedName>
        <fullName evidence="2">Uncharacterized protein</fullName>
    </submittedName>
</protein>
<feature type="region of interest" description="Disordered" evidence="1">
    <location>
        <begin position="1"/>
        <end position="30"/>
    </location>
</feature>
<evidence type="ECO:0000313" key="2">
    <source>
        <dbReference type="EMBL" id="CAD8837110.1"/>
    </source>
</evidence>
<proteinExistence type="predicted"/>
<gene>
    <name evidence="2" type="ORF">NSCI0253_LOCUS11458</name>
</gene>
<sequence length="106" mass="11720">MAPTAAQHRNLAHGSGHDKPAHLHIHSAQQGGARLSLVAGPLDDRVLAVLPSDHVVVEREPNRDPLESLRGGEKMLRLPKHLPHRCCRLLWVTPLALNLRHDPFVV</sequence>